<reference evidence="1 2" key="1">
    <citation type="submission" date="2024-10" db="EMBL/GenBank/DDBJ databases">
        <title>The Natural Products Discovery Center: Release of the First 8490 Sequenced Strains for Exploring Actinobacteria Biosynthetic Diversity.</title>
        <authorList>
            <person name="Kalkreuter E."/>
            <person name="Kautsar S.A."/>
            <person name="Yang D."/>
            <person name="Bader C.D."/>
            <person name="Teijaro C.N."/>
            <person name="Fluegel L."/>
            <person name="Davis C.M."/>
            <person name="Simpson J.R."/>
            <person name="Lauterbach L."/>
            <person name="Steele A.D."/>
            <person name="Gui C."/>
            <person name="Meng S."/>
            <person name="Li G."/>
            <person name="Viehrig K."/>
            <person name="Ye F."/>
            <person name="Su P."/>
            <person name="Kiefer A.F."/>
            <person name="Nichols A."/>
            <person name="Cepeda A.J."/>
            <person name="Yan W."/>
            <person name="Fan B."/>
            <person name="Jiang Y."/>
            <person name="Adhikari A."/>
            <person name="Zheng C.-J."/>
            <person name="Schuster L."/>
            <person name="Cowan T.M."/>
            <person name="Smanski M.J."/>
            <person name="Chevrette M.G."/>
            <person name="De Carvalho L.P.S."/>
            <person name="Shen B."/>
        </authorList>
    </citation>
    <scope>NUCLEOTIDE SEQUENCE [LARGE SCALE GENOMIC DNA]</scope>
    <source>
        <strain evidence="1 2">NPDC001281</strain>
    </source>
</reference>
<dbReference type="EMBL" id="JBIAXI010000040">
    <property type="protein sequence ID" value="MFF4778977.1"/>
    <property type="molecule type" value="Genomic_DNA"/>
</dbReference>
<dbReference type="RefSeq" id="WP_387347609.1">
    <property type="nucleotide sequence ID" value="NZ_JBIAXI010000040.1"/>
</dbReference>
<proteinExistence type="predicted"/>
<evidence type="ECO:0000313" key="2">
    <source>
        <dbReference type="Proteomes" id="UP001602119"/>
    </source>
</evidence>
<evidence type="ECO:0000313" key="1">
    <source>
        <dbReference type="EMBL" id="MFF4778977.1"/>
    </source>
</evidence>
<accession>A0ABW6VI10</accession>
<protein>
    <submittedName>
        <fullName evidence="1">Uncharacterized protein</fullName>
    </submittedName>
</protein>
<sequence>MSGLGDRLLDALRGGLGSQWDIDTDGEQLSIRHSARGTPYRPPRDPPDWQTLLARIEHGFAGYSIPRADPLPMRWGRETDLTISAVQALDPYLKYRRPYTYRRGYLPQPVVRFTGRRETDGTLRDGFLTSFVNVSCVSPIPSLNEHVEILDAWLGVLAGIGLHARHIEIYGSVLPWERGPVGGITLRFRHAALTIGDIVVLWNQQEPTIMATDLGSGLERLAWAIRRSPWPLLIHGRLAAAADGEALDAIRTATLISGHGIQPADRGPGYALRRLMRAVRPSLGLSTAVRQAYTYWGSVSRLLTPWPEVCRCLEEEVSRRDR</sequence>
<organism evidence="1 2">
    <name type="scientific">Microtetraspora fusca</name>
    <dbReference type="NCBI Taxonomy" id="1997"/>
    <lineage>
        <taxon>Bacteria</taxon>
        <taxon>Bacillati</taxon>
        <taxon>Actinomycetota</taxon>
        <taxon>Actinomycetes</taxon>
        <taxon>Streptosporangiales</taxon>
        <taxon>Streptosporangiaceae</taxon>
        <taxon>Microtetraspora</taxon>
    </lineage>
</organism>
<name>A0ABW6VI10_MICFU</name>
<comment type="caution">
    <text evidence="1">The sequence shown here is derived from an EMBL/GenBank/DDBJ whole genome shotgun (WGS) entry which is preliminary data.</text>
</comment>
<dbReference type="Proteomes" id="UP001602119">
    <property type="component" value="Unassembled WGS sequence"/>
</dbReference>
<gene>
    <name evidence="1" type="ORF">ACFY05_39755</name>
</gene>
<keyword evidence="2" id="KW-1185">Reference proteome</keyword>